<evidence type="ECO:0000313" key="2">
    <source>
        <dbReference type="EMBL" id="VUZ44095.1"/>
    </source>
</evidence>
<evidence type="ECO:0000313" key="3">
    <source>
        <dbReference type="Proteomes" id="UP000321570"/>
    </source>
</evidence>
<dbReference type="AlphaFoldDB" id="A0A564Y9X7"/>
<reference evidence="2 3" key="1">
    <citation type="submission" date="2019-07" db="EMBL/GenBank/DDBJ databases">
        <authorList>
            <person name="Jastrzebski P J."/>
            <person name="Paukszto L."/>
            <person name="Jastrzebski P J."/>
        </authorList>
    </citation>
    <scope>NUCLEOTIDE SEQUENCE [LARGE SCALE GENOMIC DNA]</scope>
    <source>
        <strain evidence="2 3">WMS-il1</strain>
    </source>
</reference>
<gene>
    <name evidence="2" type="ORF">WMSIL1_LOCUS4175</name>
</gene>
<proteinExistence type="predicted"/>
<sequence>MRRLLSPSCPRTLHSQQRRLSVGNKQRAENNVNHTKQDSIFASWSPILVMIVPSSGVHSSSEEKKTKRNNYVFREEERVGCCLRYSTLPLVIKEKMWCADVNNADSGVLVIVGLEREQVSRYEAGLLTRLSSEGGEGRRWQWRPFTPMDGEHCGQLLAVYSQ</sequence>
<dbReference type="EMBL" id="CABIJS010000122">
    <property type="protein sequence ID" value="VUZ44095.1"/>
    <property type="molecule type" value="Genomic_DNA"/>
</dbReference>
<feature type="region of interest" description="Disordered" evidence="1">
    <location>
        <begin position="1"/>
        <end position="32"/>
    </location>
</feature>
<keyword evidence="3" id="KW-1185">Reference proteome</keyword>
<dbReference type="Proteomes" id="UP000321570">
    <property type="component" value="Unassembled WGS sequence"/>
</dbReference>
<organism evidence="2 3">
    <name type="scientific">Hymenolepis diminuta</name>
    <name type="common">Rat tapeworm</name>
    <dbReference type="NCBI Taxonomy" id="6216"/>
    <lineage>
        <taxon>Eukaryota</taxon>
        <taxon>Metazoa</taxon>
        <taxon>Spiralia</taxon>
        <taxon>Lophotrochozoa</taxon>
        <taxon>Platyhelminthes</taxon>
        <taxon>Cestoda</taxon>
        <taxon>Eucestoda</taxon>
        <taxon>Cyclophyllidea</taxon>
        <taxon>Hymenolepididae</taxon>
        <taxon>Hymenolepis</taxon>
    </lineage>
</organism>
<protein>
    <submittedName>
        <fullName evidence="2">Uncharacterized protein</fullName>
    </submittedName>
</protein>
<accession>A0A564Y9X7</accession>
<name>A0A564Y9X7_HYMDI</name>
<evidence type="ECO:0000256" key="1">
    <source>
        <dbReference type="SAM" id="MobiDB-lite"/>
    </source>
</evidence>